<dbReference type="KEGG" id="smo:SELMODRAFT_423830"/>
<dbReference type="EMBL" id="GL377628">
    <property type="protein sequence ID" value="EFJ14368.1"/>
    <property type="molecule type" value="Genomic_DNA"/>
</dbReference>
<name>D8SMZ8_SELML</name>
<gene>
    <name evidence="2" type="ORF">SELMODRAFT_423830</name>
</gene>
<evidence type="ECO:0000313" key="2">
    <source>
        <dbReference type="EMBL" id="EFJ14368.1"/>
    </source>
</evidence>
<dbReference type="PANTHER" id="PTHR33785">
    <property type="entry name" value="OS06G0550800 PROTEIN"/>
    <property type="match status" value="1"/>
</dbReference>
<protein>
    <submittedName>
        <fullName evidence="2">Uncharacterized protein</fullName>
    </submittedName>
</protein>
<dbReference type="HOGENOM" id="CLU_746800_0_0_1"/>
<proteinExistence type="predicted"/>
<feature type="compositionally biased region" description="Basic residues" evidence="1">
    <location>
        <begin position="263"/>
        <end position="275"/>
    </location>
</feature>
<organism evidence="3">
    <name type="scientific">Selaginella moellendorffii</name>
    <name type="common">Spikemoss</name>
    <dbReference type="NCBI Taxonomy" id="88036"/>
    <lineage>
        <taxon>Eukaryota</taxon>
        <taxon>Viridiplantae</taxon>
        <taxon>Streptophyta</taxon>
        <taxon>Embryophyta</taxon>
        <taxon>Tracheophyta</taxon>
        <taxon>Lycopodiopsida</taxon>
        <taxon>Selaginellales</taxon>
        <taxon>Selaginellaceae</taxon>
        <taxon>Selaginella</taxon>
    </lineage>
</organism>
<feature type="region of interest" description="Disordered" evidence="1">
    <location>
        <begin position="245"/>
        <end position="278"/>
    </location>
</feature>
<accession>D8SMZ8</accession>
<feature type="compositionally biased region" description="Low complexity" evidence="1">
    <location>
        <begin position="248"/>
        <end position="259"/>
    </location>
</feature>
<dbReference type="Gramene" id="EFJ14368">
    <property type="protein sequence ID" value="EFJ14368"/>
    <property type="gene ID" value="SELMODRAFT_423830"/>
</dbReference>
<dbReference type="Proteomes" id="UP000001514">
    <property type="component" value="Unassembled WGS sequence"/>
</dbReference>
<evidence type="ECO:0000313" key="3">
    <source>
        <dbReference type="Proteomes" id="UP000001514"/>
    </source>
</evidence>
<evidence type="ECO:0000256" key="1">
    <source>
        <dbReference type="SAM" id="MobiDB-lite"/>
    </source>
</evidence>
<reference evidence="2 3" key="1">
    <citation type="journal article" date="2011" name="Science">
        <title>The Selaginella genome identifies genetic changes associated with the evolution of vascular plants.</title>
        <authorList>
            <person name="Banks J.A."/>
            <person name="Nishiyama T."/>
            <person name="Hasebe M."/>
            <person name="Bowman J.L."/>
            <person name="Gribskov M."/>
            <person name="dePamphilis C."/>
            <person name="Albert V.A."/>
            <person name="Aono N."/>
            <person name="Aoyama T."/>
            <person name="Ambrose B.A."/>
            <person name="Ashton N.W."/>
            <person name="Axtell M.J."/>
            <person name="Barker E."/>
            <person name="Barker M.S."/>
            <person name="Bennetzen J.L."/>
            <person name="Bonawitz N.D."/>
            <person name="Chapple C."/>
            <person name="Cheng C."/>
            <person name="Correa L.G."/>
            <person name="Dacre M."/>
            <person name="DeBarry J."/>
            <person name="Dreyer I."/>
            <person name="Elias M."/>
            <person name="Engstrom E.M."/>
            <person name="Estelle M."/>
            <person name="Feng L."/>
            <person name="Finet C."/>
            <person name="Floyd S.K."/>
            <person name="Frommer W.B."/>
            <person name="Fujita T."/>
            <person name="Gramzow L."/>
            <person name="Gutensohn M."/>
            <person name="Harholt J."/>
            <person name="Hattori M."/>
            <person name="Heyl A."/>
            <person name="Hirai T."/>
            <person name="Hiwatashi Y."/>
            <person name="Ishikawa M."/>
            <person name="Iwata M."/>
            <person name="Karol K.G."/>
            <person name="Koehler B."/>
            <person name="Kolukisaoglu U."/>
            <person name="Kubo M."/>
            <person name="Kurata T."/>
            <person name="Lalonde S."/>
            <person name="Li K."/>
            <person name="Li Y."/>
            <person name="Litt A."/>
            <person name="Lyons E."/>
            <person name="Manning G."/>
            <person name="Maruyama T."/>
            <person name="Michael T.P."/>
            <person name="Mikami K."/>
            <person name="Miyazaki S."/>
            <person name="Morinaga S."/>
            <person name="Murata T."/>
            <person name="Mueller-Roeber B."/>
            <person name="Nelson D.R."/>
            <person name="Obara M."/>
            <person name="Oguri Y."/>
            <person name="Olmstead R.G."/>
            <person name="Onodera N."/>
            <person name="Petersen B.L."/>
            <person name="Pils B."/>
            <person name="Prigge M."/>
            <person name="Rensing S.A."/>
            <person name="Riano-Pachon D.M."/>
            <person name="Roberts A.W."/>
            <person name="Sato Y."/>
            <person name="Scheller H.V."/>
            <person name="Schulz B."/>
            <person name="Schulz C."/>
            <person name="Shakirov E.V."/>
            <person name="Shibagaki N."/>
            <person name="Shinohara N."/>
            <person name="Shippen D.E."/>
            <person name="Soerensen I."/>
            <person name="Sotooka R."/>
            <person name="Sugimoto N."/>
            <person name="Sugita M."/>
            <person name="Sumikawa N."/>
            <person name="Tanurdzic M."/>
            <person name="Theissen G."/>
            <person name="Ulvskov P."/>
            <person name="Wakazuki S."/>
            <person name="Weng J.K."/>
            <person name="Willats W.W."/>
            <person name="Wipf D."/>
            <person name="Wolf P.G."/>
            <person name="Yang L."/>
            <person name="Zimmer A.D."/>
            <person name="Zhu Q."/>
            <person name="Mitros T."/>
            <person name="Hellsten U."/>
            <person name="Loque D."/>
            <person name="Otillar R."/>
            <person name="Salamov A."/>
            <person name="Schmutz J."/>
            <person name="Shapiro H."/>
            <person name="Lindquist E."/>
            <person name="Lucas S."/>
            <person name="Rokhsar D."/>
            <person name="Grigoriev I.V."/>
        </authorList>
    </citation>
    <scope>NUCLEOTIDE SEQUENCE [LARGE SCALE GENOMIC DNA]</scope>
</reference>
<sequence length="374" mass="42324">MVWIRRLWAWRCLAGSRSSMAHLGYGGRARSGSGRHWVLDREPSERVDLGISRTGRSIGRRNRSLREIGELEMIDTPPTSKNSKDHGKEFTDFQWLLAELDRMWFHDNALSFPLGDWIRSSCCWSWDQCWQSPESLDKKNKRSWNPPEIQSQPQAVEMEAVIRPLRETGKVFSTGDLPGAGFKLPKDEPLEEDQCGGAISPECVSDGGVVVLDEEDEFTTRKLETIPSASALFVADEPTIQGLERAESSPAAIAASAASPPNPRRRRRSSQRSKTTRSWSELEFDEVRGLRDLGFKPSEGDLMPRRVVSLATSTARSSPRRERIYPSHAWSIRRPDSPLLNLRMPDPNRQGVEDMKAHLKFWARAVASTVRQEC</sequence>
<dbReference type="AlphaFoldDB" id="D8SMZ8"/>
<dbReference type="InParanoid" id="D8SMZ8"/>
<dbReference type="eggNOG" id="ENOG502RZGW">
    <property type="taxonomic scope" value="Eukaryota"/>
</dbReference>
<keyword evidence="3" id="KW-1185">Reference proteome</keyword>
<dbReference type="PANTHER" id="PTHR33785:SF2">
    <property type="entry name" value="DUF1685 DOMAIN-CONTAINING PROTEIN"/>
    <property type="match status" value="1"/>
</dbReference>